<evidence type="ECO:0000256" key="6">
    <source>
        <dbReference type="ARBA" id="ARBA00022485"/>
    </source>
</evidence>
<evidence type="ECO:0000256" key="13">
    <source>
        <dbReference type="ARBA" id="ARBA00023014"/>
    </source>
</evidence>
<keyword evidence="6" id="KW-0004">4Fe-4S</keyword>
<evidence type="ECO:0000256" key="15">
    <source>
        <dbReference type="ARBA" id="ARBA00030800"/>
    </source>
</evidence>
<dbReference type="PRINTS" id="PR00344">
    <property type="entry name" value="BCTRLSENSOR"/>
</dbReference>
<dbReference type="AlphaFoldDB" id="A0A7W7GPG9"/>
<feature type="domain" description="Histidine kinase" evidence="17">
    <location>
        <begin position="358"/>
        <end position="461"/>
    </location>
</feature>
<keyword evidence="16" id="KW-1133">Transmembrane helix</keyword>
<dbReference type="GO" id="GO:0016020">
    <property type="term" value="C:membrane"/>
    <property type="evidence" value="ECO:0007669"/>
    <property type="project" value="InterPro"/>
</dbReference>
<dbReference type="Pfam" id="PF02518">
    <property type="entry name" value="HATPase_c"/>
    <property type="match status" value="1"/>
</dbReference>
<accession>A0A7W7GPG9</accession>
<keyword evidence="19" id="KW-1185">Reference proteome</keyword>
<gene>
    <name evidence="18" type="ORF">HDA30_001385</name>
</gene>
<dbReference type="GO" id="GO:0005737">
    <property type="term" value="C:cytoplasm"/>
    <property type="evidence" value="ECO:0007669"/>
    <property type="project" value="UniProtKB-SubCell"/>
</dbReference>
<evidence type="ECO:0000256" key="7">
    <source>
        <dbReference type="ARBA" id="ARBA00022490"/>
    </source>
</evidence>
<keyword evidence="11" id="KW-0408">Iron</keyword>
<dbReference type="InterPro" id="IPR005467">
    <property type="entry name" value="His_kinase_dom"/>
</dbReference>
<keyword evidence="12" id="KW-0902">Two-component regulatory system</keyword>
<dbReference type="InterPro" id="IPR050482">
    <property type="entry name" value="Sensor_HK_TwoCompSys"/>
</dbReference>
<feature type="transmembrane region" description="Helical" evidence="16">
    <location>
        <begin position="21"/>
        <end position="39"/>
    </location>
</feature>
<dbReference type="InterPro" id="IPR036890">
    <property type="entry name" value="HATPase_C_sf"/>
</dbReference>
<organism evidence="18 19">
    <name type="scientific">Micrococcus cohnii</name>
    <dbReference type="NCBI Taxonomy" id="993416"/>
    <lineage>
        <taxon>Bacteria</taxon>
        <taxon>Bacillati</taxon>
        <taxon>Actinomycetota</taxon>
        <taxon>Actinomycetes</taxon>
        <taxon>Micrococcales</taxon>
        <taxon>Micrococcaceae</taxon>
        <taxon>Micrococcus</taxon>
    </lineage>
</organism>
<evidence type="ECO:0000256" key="5">
    <source>
        <dbReference type="ARBA" id="ARBA00017322"/>
    </source>
</evidence>
<dbReference type="SMART" id="SM00387">
    <property type="entry name" value="HATPase_c"/>
    <property type="match status" value="1"/>
</dbReference>
<evidence type="ECO:0000256" key="2">
    <source>
        <dbReference type="ARBA" id="ARBA00001966"/>
    </source>
</evidence>
<dbReference type="PROSITE" id="PS50109">
    <property type="entry name" value="HIS_KIN"/>
    <property type="match status" value="1"/>
</dbReference>
<evidence type="ECO:0000256" key="4">
    <source>
        <dbReference type="ARBA" id="ARBA00012438"/>
    </source>
</evidence>
<dbReference type="InterPro" id="IPR003594">
    <property type="entry name" value="HATPase_dom"/>
</dbReference>
<evidence type="ECO:0000256" key="12">
    <source>
        <dbReference type="ARBA" id="ARBA00023012"/>
    </source>
</evidence>
<comment type="subcellular location">
    <subcellularLocation>
        <location evidence="3">Cytoplasm</location>
    </subcellularLocation>
</comment>
<evidence type="ECO:0000256" key="9">
    <source>
        <dbReference type="ARBA" id="ARBA00022723"/>
    </source>
</evidence>
<evidence type="ECO:0000256" key="11">
    <source>
        <dbReference type="ARBA" id="ARBA00023004"/>
    </source>
</evidence>
<comment type="caution">
    <text evidence="18">The sequence shown here is derived from an EMBL/GenBank/DDBJ whole genome shotgun (WGS) entry which is preliminary data.</text>
</comment>
<comment type="cofactor">
    <cofactor evidence="2">
        <name>[4Fe-4S] cluster</name>
        <dbReference type="ChEBI" id="CHEBI:49883"/>
    </cofactor>
</comment>
<feature type="transmembrane region" description="Helical" evidence="16">
    <location>
        <begin position="182"/>
        <end position="205"/>
    </location>
</feature>
<keyword evidence="13" id="KW-0411">Iron-sulfur</keyword>
<proteinExistence type="predicted"/>
<dbReference type="InterPro" id="IPR017205">
    <property type="entry name" value="Sig_transdc_His_kinase_ChrS"/>
</dbReference>
<dbReference type="Gene3D" id="3.30.565.10">
    <property type="entry name" value="Histidine kinase-like ATPase, C-terminal domain"/>
    <property type="match status" value="1"/>
</dbReference>
<keyword evidence="8" id="KW-0808">Transferase</keyword>
<evidence type="ECO:0000256" key="3">
    <source>
        <dbReference type="ARBA" id="ARBA00004496"/>
    </source>
</evidence>
<sequence length="468" mass="47964">MAGSTLVDDTATPRVLAGLRVCLHVAFAGLLGVGLLRALGGQADPGGAGGQDNSGASALTALTSPSAVAAMCLSAALAVVYLIGTVVERRRWVAGRSVGSAAAVGWLALVLALWGLLVAHHADFAWVAFPLFFVAQHVVALTVGTPFVRRLVGPLIVAVMAGVVVLGAAVGPGTGEGAGDPVLRPAAVIGPLVGAAVAVVLYGAYRALHLESVRQRAVAERLRAAQHELARTERLAGVATERERLAREIHDTLTQGLASIVLVSRAARDALDADDAALARARLEIVRETAAENLAESRAFVRGLHASSAADGAGFVSALERAVEAFARRQDAAGTPVQAEVEVVGTPMAVPARIEQAVLRATQSSLANVAAHARATRTRVTVSFLPGQLAVDVADDGVGFGPDDADEPTALVPKAPQSPQRGTGLGLRAVRARMRAVGGHAEVETAPGEGTVVVLRAPLTDKAEEARR</sequence>
<feature type="transmembrane region" description="Helical" evidence="16">
    <location>
        <begin position="124"/>
        <end position="144"/>
    </location>
</feature>
<dbReference type="SUPFAM" id="SSF55874">
    <property type="entry name" value="ATPase domain of HSP90 chaperone/DNA topoisomerase II/histidine kinase"/>
    <property type="match status" value="1"/>
</dbReference>
<feature type="transmembrane region" description="Helical" evidence="16">
    <location>
        <begin position="67"/>
        <end position="87"/>
    </location>
</feature>
<dbReference type="Proteomes" id="UP000540191">
    <property type="component" value="Unassembled WGS sequence"/>
</dbReference>
<dbReference type="PANTHER" id="PTHR24421">
    <property type="entry name" value="NITRATE/NITRITE SENSOR PROTEIN NARX-RELATED"/>
    <property type="match status" value="1"/>
</dbReference>
<keyword evidence="16" id="KW-0812">Transmembrane</keyword>
<dbReference type="InterPro" id="IPR004358">
    <property type="entry name" value="Sig_transdc_His_kin-like_C"/>
</dbReference>
<dbReference type="Pfam" id="PF07730">
    <property type="entry name" value="HisKA_3"/>
    <property type="match status" value="1"/>
</dbReference>
<reference evidence="18 19" key="1">
    <citation type="submission" date="2020-08" db="EMBL/GenBank/DDBJ databases">
        <title>Sequencing the genomes of 1000 actinobacteria strains.</title>
        <authorList>
            <person name="Klenk H.-P."/>
        </authorList>
    </citation>
    <scope>NUCLEOTIDE SEQUENCE [LARGE SCALE GENOMIC DNA]</scope>
    <source>
        <strain evidence="18 19">DSM 23974</strain>
    </source>
</reference>
<dbReference type="GO" id="GO:0000155">
    <property type="term" value="F:phosphorelay sensor kinase activity"/>
    <property type="evidence" value="ECO:0007669"/>
    <property type="project" value="InterPro"/>
</dbReference>
<evidence type="ECO:0000313" key="19">
    <source>
        <dbReference type="Proteomes" id="UP000540191"/>
    </source>
</evidence>
<dbReference type="PANTHER" id="PTHR24421:SF61">
    <property type="entry name" value="OXYGEN SENSOR HISTIDINE KINASE NREB"/>
    <property type="match status" value="1"/>
</dbReference>
<dbReference type="Gene3D" id="1.20.5.1930">
    <property type="match status" value="1"/>
</dbReference>
<dbReference type="EMBL" id="JACHNA010000001">
    <property type="protein sequence ID" value="MBB4735877.1"/>
    <property type="molecule type" value="Genomic_DNA"/>
</dbReference>
<keyword evidence="16" id="KW-0472">Membrane</keyword>
<evidence type="ECO:0000256" key="1">
    <source>
        <dbReference type="ARBA" id="ARBA00000085"/>
    </source>
</evidence>
<dbReference type="EC" id="2.7.13.3" evidence="4"/>
<keyword evidence="7" id="KW-0963">Cytoplasm</keyword>
<feature type="transmembrane region" description="Helical" evidence="16">
    <location>
        <begin position="151"/>
        <end position="170"/>
    </location>
</feature>
<comment type="function">
    <text evidence="14">Member of the two-component regulatory system NreB/NreC involved in the control of dissimilatory nitrate/nitrite reduction in response to oxygen. NreB functions as a direct oxygen sensor histidine kinase which is autophosphorylated, in the absence of oxygen, probably at the conserved histidine residue, and transfers its phosphate group probably to a conserved aspartate residue of NreC. NreB/NreC activates the expression of the nitrate (narGHJI) and nitrite (nir) reductase operons, as well as the putative nitrate transporter gene narT.</text>
</comment>
<keyword evidence="9" id="KW-0479">Metal-binding</keyword>
<evidence type="ECO:0000256" key="16">
    <source>
        <dbReference type="SAM" id="Phobius"/>
    </source>
</evidence>
<dbReference type="InterPro" id="IPR011712">
    <property type="entry name" value="Sig_transdc_His_kin_sub3_dim/P"/>
</dbReference>
<dbReference type="PIRSF" id="PIRSF037434">
    <property type="entry name" value="STHK_ChrS"/>
    <property type="match status" value="1"/>
</dbReference>
<dbReference type="GO" id="GO:0046983">
    <property type="term" value="F:protein dimerization activity"/>
    <property type="evidence" value="ECO:0007669"/>
    <property type="project" value="InterPro"/>
</dbReference>
<dbReference type="RefSeq" id="WP_184241492.1">
    <property type="nucleotide sequence ID" value="NZ_JACHNA010000001.1"/>
</dbReference>
<protein>
    <recommendedName>
        <fullName evidence="5">Oxygen sensor histidine kinase NreB</fullName>
        <ecNumber evidence="4">2.7.13.3</ecNumber>
    </recommendedName>
    <alternativeName>
        <fullName evidence="15">Nitrogen regulation protein B</fullName>
    </alternativeName>
</protein>
<evidence type="ECO:0000256" key="14">
    <source>
        <dbReference type="ARBA" id="ARBA00024827"/>
    </source>
</evidence>
<dbReference type="GO" id="GO:0046872">
    <property type="term" value="F:metal ion binding"/>
    <property type="evidence" value="ECO:0007669"/>
    <property type="project" value="UniProtKB-KW"/>
</dbReference>
<evidence type="ECO:0000256" key="8">
    <source>
        <dbReference type="ARBA" id="ARBA00022679"/>
    </source>
</evidence>
<feature type="transmembrane region" description="Helical" evidence="16">
    <location>
        <begin position="99"/>
        <end position="118"/>
    </location>
</feature>
<evidence type="ECO:0000256" key="10">
    <source>
        <dbReference type="ARBA" id="ARBA00022777"/>
    </source>
</evidence>
<keyword evidence="10 18" id="KW-0418">Kinase</keyword>
<evidence type="ECO:0000259" key="17">
    <source>
        <dbReference type="PROSITE" id="PS50109"/>
    </source>
</evidence>
<name>A0A7W7GPG9_9MICC</name>
<dbReference type="GO" id="GO:0051539">
    <property type="term" value="F:4 iron, 4 sulfur cluster binding"/>
    <property type="evidence" value="ECO:0007669"/>
    <property type="project" value="UniProtKB-KW"/>
</dbReference>
<comment type="catalytic activity">
    <reaction evidence="1">
        <text>ATP + protein L-histidine = ADP + protein N-phospho-L-histidine.</text>
        <dbReference type="EC" id="2.7.13.3"/>
    </reaction>
</comment>
<evidence type="ECO:0000313" key="18">
    <source>
        <dbReference type="EMBL" id="MBB4735877.1"/>
    </source>
</evidence>
<dbReference type="CDD" id="cd16917">
    <property type="entry name" value="HATPase_UhpB-NarQ-NarX-like"/>
    <property type="match status" value="1"/>
</dbReference>